<dbReference type="Proteomes" id="UP001225957">
    <property type="component" value="Unassembled WGS sequence"/>
</dbReference>
<dbReference type="EMBL" id="JASCQP010000012">
    <property type="protein sequence ID" value="MDI5890264.1"/>
    <property type="molecule type" value="Genomic_DNA"/>
</dbReference>
<dbReference type="InterPro" id="IPR009056">
    <property type="entry name" value="Cyt_c-like_dom"/>
</dbReference>
<evidence type="ECO:0000256" key="1">
    <source>
        <dbReference type="ARBA" id="ARBA00022617"/>
    </source>
</evidence>
<keyword evidence="9" id="KW-1185">Reference proteome</keyword>
<evidence type="ECO:0000256" key="3">
    <source>
        <dbReference type="ARBA" id="ARBA00023004"/>
    </source>
</evidence>
<feature type="compositionally biased region" description="Basic and acidic residues" evidence="5">
    <location>
        <begin position="142"/>
        <end position="155"/>
    </location>
</feature>
<organism evidence="8 9">
    <name type="scientific">Halomonas rhizosphaerae</name>
    <dbReference type="NCBI Taxonomy" id="3043296"/>
    <lineage>
        <taxon>Bacteria</taxon>
        <taxon>Pseudomonadati</taxon>
        <taxon>Pseudomonadota</taxon>
        <taxon>Gammaproteobacteria</taxon>
        <taxon>Oceanospirillales</taxon>
        <taxon>Halomonadaceae</taxon>
        <taxon>Halomonas</taxon>
    </lineage>
</organism>
<dbReference type="PROSITE" id="PS51007">
    <property type="entry name" value="CYTC"/>
    <property type="match status" value="1"/>
</dbReference>
<dbReference type="RefSeq" id="WP_282734281.1">
    <property type="nucleotide sequence ID" value="NZ_JASCQP010000012.1"/>
</dbReference>
<name>A0ABT6UWC1_9GAMM</name>
<evidence type="ECO:0000256" key="2">
    <source>
        <dbReference type="ARBA" id="ARBA00022723"/>
    </source>
</evidence>
<evidence type="ECO:0000256" key="4">
    <source>
        <dbReference type="PROSITE-ProRule" id="PRU00433"/>
    </source>
</evidence>
<evidence type="ECO:0000313" key="9">
    <source>
        <dbReference type="Proteomes" id="UP001225957"/>
    </source>
</evidence>
<feature type="chain" id="PRO_5047216969" evidence="6">
    <location>
        <begin position="33"/>
        <end position="181"/>
    </location>
</feature>
<dbReference type="Pfam" id="PF13442">
    <property type="entry name" value="Cytochrome_CBB3"/>
    <property type="match status" value="1"/>
</dbReference>
<evidence type="ECO:0000256" key="6">
    <source>
        <dbReference type="SAM" id="SignalP"/>
    </source>
</evidence>
<keyword evidence="2 4" id="KW-0479">Metal-binding</keyword>
<evidence type="ECO:0000313" key="8">
    <source>
        <dbReference type="EMBL" id="MDI5890264.1"/>
    </source>
</evidence>
<evidence type="ECO:0000256" key="5">
    <source>
        <dbReference type="SAM" id="MobiDB-lite"/>
    </source>
</evidence>
<comment type="caution">
    <text evidence="8">The sequence shown here is derived from an EMBL/GenBank/DDBJ whole genome shotgun (WGS) entry which is preliminary data.</text>
</comment>
<dbReference type="InterPro" id="IPR036909">
    <property type="entry name" value="Cyt_c-like_dom_sf"/>
</dbReference>
<keyword evidence="3 4" id="KW-0408">Iron</keyword>
<protein>
    <submittedName>
        <fullName evidence="8">Cytochrome c</fullName>
    </submittedName>
</protein>
<gene>
    <name evidence="8" type="ORF">QLQ83_04050</name>
</gene>
<accession>A0ABT6UWC1</accession>
<feature type="signal peptide" evidence="6">
    <location>
        <begin position="1"/>
        <end position="32"/>
    </location>
</feature>
<keyword evidence="1 4" id="KW-0349">Heme</keyword>
<feature type="compositionally biased region" description="Acidic residues" evidence="5">
    <location>
        <begin position="156"/>
        <end position="181"/>
    </location>
</feature>
<feature type="region of interest" description="Disordered" evidence="5">
    <location>
        <begin position="142"/>
        <end position="181"/>
    </location>
</feature>
<proteinExistence type="predicted"/>
<reference evidence="8 9" key="1">
    <citation type="submission" date="2023-04" db="EMBL/GenBank/DDBJ databases">
        <title>Halomonas strains isolated from rhizosphere soil.</title>
        <authorList>
            <person name="Xu L."/>
            <person name="Sun J.-Q."/>
        </authorList>
    </citation>
    <scope>NUCLEOTIDE SEQUENCE [LARGE SCALE GENOMIC DNA]</scope>
    <source>
        <strain evidence="8 9">LR5S20</strain>
    </source>
</reference>
<sequence>MILIRTPRQFGVEALGTLGIMLLAAGGLSAHAAGNGEETASAKPEAGPGNYTVIDGKVDQGTYDGYIAYTRSCMACHGPDGLGSSFAPSLIQAAERRNFGEFSNTIVSGLELQPGRVMPSFADDEYVLSNIENIYSYMKARGAGDLDRGRPRVIEEEADEEEQDEEEQDEEETQTSNEEQD</sequence>
<feature type="domain" description="Cytochrome c" evidence="7">
    <location>
        <begin position="60"/>
        <end position="142"/>
    </location>
</feature>
<evidence type="ECO:0000259" key="7">
    <source>
        <dbReference type="PROSITE" id="PS51007"/>
    </source>
</evidence>
<dbReference type="SUPFAM" id="SSF46626">
    <property type="entry name" value="Cytochrome c"/>
    <property type="match status" value="1"/>
</dbReference>
<dbReference type="Gene3D" id="1.10.760.10">
    <property type="entry name" value="Cytochrome c-like domain"/>
    <property type="match status" value="1"/>
</dbReference>
<keyword evidence="6" id="KW-0732">Signal</keyword>